<keyword evidence="1" id="KW-0436">Ligase</keyword>
<keyword evidence="2" id="KW-0276">Fatty acid metabolism</keyword>
<keyword evidence="6" id="KW-1185">Reference proteome</keyword>
<comment type="caution">
    <text evidence="5">The sequence shown here is derived from an EMBL/GenBank/DDBJ whole genome shotgun (WGS) entry which is preliminary data.</text>
</comment>
<dbReference type="PROSITE" id="PS00455">
    <property type="entry name" value="AMP_BINDING"/>
    <property type="match status" value="1"/>
</dbReference>
<evidence type="ECO:0000259" key="4">
    <source>
        <dbReference type="Pfam" id="PF00501"/>
    </source>
</evidence>
<dbReference type="Proteomes" id="UP001209878">
    <property type="component" value="Unassembled WGS sequence"/>
</dbReference>
<dbReference type="AlphaFoldDB" id="A0AAD9PDH4"/>
<dbReference type="Gene3D" id="3.40.50.12780">
    <property type="entry name" value="N-terminal domain of ligase-like"/>
    <property type="match status" value="1"/>
</dbReference>
<proteinExistence type="predicted"/>
<dbReference type="SUPFAM" id="SSF56801">
    <property type="entry name" value="Acetyl-CoA synthetase-like"/>
    <property type="match status" value="1"/>
</dbReference>
<dbReference type="GO" id="GO:0005783">
    <property type="term" value="C:endoplasmic reticulum"/>
    <property type="evidence" value="ECO:0007669"/>
    <property type="project" value="TreeGrafter"/>
</dbReference>
<evidence type="ECO:0000313" key="5">
    <source>
        <dbReference type="EMBL" id="KAK2192643.1"/>
    </source>
</evidence>
<dbReference type="InterPro" id="IPR000873">
    <property type="entry name" value="AMP-dep_synth/lig_dom"/>
</dbReference>
<sequence>MTAARTSGFCKDGQLVEYVYENVRTFYDGFKRGAQIAGNRNCLGWKPSKKAPYKWMTYNQVLERAEYIGSGIINKGIEPKNSSRIGLFCRNSPEYVITDLACATYSMVLVPLYDTLGPDTCTFIINQANIELVLCDERSRVMKLLRNKAETPNLKTVVCFHCVSSAVKYLTKKAQISVITFDQLEKLGRENYHAQRPCVPDDLCTICYTSGTTGRPKGAMLTHRNMVATMSSIELQLKAEQLGPDDVYFSYLPLPHIYEKVNQAFLYSHGCQVGFFQGDMLLFTDDIKELRPTLFATVPRLLNRIYSKVSVAGPHVYVLIC</sequence>
<name>A0AAD9PDH4_RIDPI</name>
<evidence type="ECO:0000256" key="2">
    <source>
        <dbReference type="ARBA" id="ARBA00022832"/>
    </source>
</evidence>
<dbReference type="GO" id="GO:0016020">
    <property type="term" value="C:membrane"/>
    <property type="evidence" value="ECO:0007669"/>
    <property type="project" value="TreeGrafter"/>
</dbReference>
<dbReference type="EMBL" id="JAODUO010000026">
    <property type="protein sequence ID" value="KAK2192643.1"/>
    <property type="molecule type" value="Genomic_DNA"/>
</dbReference>
<dbReference type="InterPro" id="IPR020845">
    <property type="entry name" value="AMP-binding_CS"/>
</dbReference>
<keyword evidence="2" id="KW-0443">Lipid metabolism</keyword>
<dbReference type="PANTHER" id="PTHR43272">
    <property type="entry name" value="LONG-CHAIN-FATTY-ACID--COA LIGASE"/>
    <property type="match status" value="1"/>
</dbReference>
<dbReference type="Pfam" id="PF00501">
    <property type="entry name" value="AMP-binding"/>
    <property type="match status" value="1"/>
</dbReference>
<dbReference type="EC" id="6.2.1.3" evidence="3"/>
<evidence type="ECO:0000313" key="6">
    <source>
        <dbReference type="Proteomes" id="UP001209878"/>
    </source>
</evidence>
<organism evidence="5 6">
    <name type="scientific">Ridgeia piscesae</name>
    <name type="common">Tubeworm</name>
    <dbReference type="NCBI Taxonomy" id="27915"/>
    <lineage>
        <taxon>Eukaryota</taxon>
        <taxon>Metazoa</taxon>
        <taxon>Spiralia</taxon>
        <taxon>Lophotrochozoa</taxon>
        <taxon>Annelida</taxon>
        <taxon>Polychaeta</taxon>
        <taxon>Sedentaria</taxon>
        <taxon>Canalipalpata</taxon>
        <taxon>Sabellida</taxon>
        <taxon>Siboglinidae</taxon>
        <taxon>Ridgeia</taxon>
    </lineage>
</organism>
<evidence type="ECO:0000256" key="3">
    <source>
        <dbReference type="ARBA" id="ARBA00026121"/>
    </source>
</evidence>
<dbReference type="GO" id="GO:0004467">
    <property type="term" value="F:long-chain fatty acid-CoA ligase activity"/>
    <property type="evidence" value="ECO:0007669"/>
    <property type="project" value="UniProtKB-EC"/>
</dbReference>
<dbReference type="InterPro" id="IPR042099">
    <property type="entry name" value="ANL_N_sf"/>
</dbReference>
<protein>
    <recommendedName>
        <fullName evidence="3">long-chain-fatty-acid--CoA ligase</fullName>
        <ecNumber evidence="3">6.2.1.3</ecNumber>
    </recommendedName>
</protein>
<reference evidence="5" key="1">
    <citation type="journal article" date="2023" name="Mol. Biol. Evol.">
        <title>Third-Generation Sequencing Reveals the Adaptive Role of the Epigenome in Three Deep-Sea Polychaetes.</title>
        <authorList>
            <person name="Perez M."/>
            <person name="Aroh O."/>
            <person name="Sun Y."/>
            <person name="Lan Y."/>
            <person name="Juniper S.K."/>
            <person name="Young C.R."/>
            <person name="Angers B."/>
            <person name="Qian P.Y."/>
        </authorList>
    </citation>
    <scope>NUCLEOTIDE SEQUENCE</scope>
    <source>
        <strain evidence="5">R07B-5</strain>
    </source>
</reference>
<gene>
    <name evidence="5" type="ORF">NP493_27g05007</name>
</gene>
<dbReference type="PANTHER" id="PTHR43272:SF107">
    <property type="entry name" value="LONG-CHAIN-FATTY-ACID--COA LIGASE 5"/>
    <property type="match status" value="1"/>
</dbReference>
<evidence type="ECO:0000256" key="1">
    <source>
        <dbReference type="ARBA" id="ARBA00022598"/>
    </source>
</evidence>
<feature type="domain" description="AMP-dependent synthetase/ligase" evidence="4">
    <location>
        <begin position="51"/>
        <end position="307"/>
    </location>
</feature>
<accession>A0AAD9PDH4</accession>